<dbReference type="STRING" id="1814289.SAMN05216410_2179"/>
<dbReference type="SUPFAM" id="SSF47240">
    <property type="entry name" value="Ferritin-like"/>
    <property type="match status" value="1"/>
</dbReference>
<keyword evidence="4" id="KW-1185">Reference proteome</keyword>
<protein>
    <recommendedName>
        <fullName evidence="2">DUF4439 domain-containing protein</fullName>
    </recommendedName>
</protein>
<feature type="domain" description="DUF4439" evidence="2">
    <location>
        <begin position="271"/>
        <end position="406"/>
    </location>
</feature>
<dbReference type="EMBL" id="FMYH01000003">
    <property type="protein sequence ID" value="SDC68875.1"/>
    <property type="molecule type" value="Genomic_DNA"/>
</dbReference>
<dbReference type="Gene3D" id="1.20.1260.10">
    <property type="match status" value="1"/>
</dbReference>
<dbReference type="InterPro" id="IPR009078">
    <property type="entry name" value="Ferritin-like_SF"/>
</dbReference>
<name>A0A1G6NNY5_9MICO</name>
<feature type="region of interest" description="Disordered" evidence="1">
    <location>
        <begin position="154"/>
        <end position="194"/>
    </location>
</feature>
<accession>A0A1G6NNY5</accession>
<dbReference type="AlphaFoldDB" id="A0A1G6NNY5"/>
<dbReference type="InterPro" id="IPR012347">
    <property type="entry name" value="Ferritin-like"/>
</dbReference>
<dbReference type="Proteomes" id="UP000199039">
    <property type="component" value="Unassembled WGS sequence"/>
</dbReference>
<gene>
    <name evidence="3" type="ORF">SAMN05216410_2179</name>
</gene>
<evidence type="ECO:0000259" key="2">
    <source>
        <dbReference type="Pfam" id="PF14530"/>
    </source>
</evidence>
<evidence type="ECO:0000313" key="3">
    <source>
        <dbReference type="EMBL" id="SDC68875.1"/>
    </source>
</evidence>
<proteinExistence type="predicted"/>
<dbReference type="InterPro" id="IPR029447">
    <property type="entry name" value="DUF4439"/>
</dbReference>
<dbReference type="OrthoDB" id="5147836at2"/>
<sequence>MTRRSTAPSWRAAPGPALTLAHQIMTSSGAMNTAPHPPACAARTRGSLPVLAHRTSRQRARRTSVMISTLLTLLVLSGCGLRLDGPAPAEPVPDADEVSRQAMVADATAIHDGAQDALAVVAPDSSEAASLNQIIDFSALHSAALGGVYASGIDHSGDDSAPDQGQTELEPGSVSPSDGVTPAPPVPTTEPAPASSAEVVALLAQSAARARGSLVTPTDPLLARLYASIATSQFESARDLAAQAGLEFTAPEAFTTTMPTTLPLNLSASDLATVVRSEDSTGFAYEVMAARLSDDARTLATERARVHRARAQTWAELASLDGTSTDPRQVAYTLPTAADGGSALATNETIAALAAQLEDTLATTYATLTGEVDADNRAAMADLLVDSRAAARAWGAPLVAFPGMPEQAATTP</sequence>
<evidence type="ECO:0000313" key="4">
    <source>
        <dbReference type="Proteomes" id="UP000199039"/>
    </source>
</evidence>
<dbReference type="Pfam" id="PF14530">
    <property type="entry name" value="DUF4439"/>
    <property type="match status" value="1"/>
</dbReference>
<organism evidence="3 4">
    <name type="scientific">Sanguibacter gelidistatuariae</name>
    <dbReference type="NCBI Taxonomy" id="1814289"/>
    <lineage>
        <taxon>Bacteria</taxon>
        <taxon>Bacillati</taxon>
        <taxon>Actinomycetota</taxon>
        <taxon>Actinomycetes</taxon>
        <taxon>Micrococcales</taxon>
        <taxon>Sanguibacteraceae</taxon>
        <taxon>Sanguibacter</taxon>
    </lineage>
</organism>
<reference evidence="3 4" key="1">
    <citation type="submission" date="2016-09" db="EMBL/GenBank/DDBJ databases">
        <authorList>
            <person name="Capua I."/>
            <person name="De Benedictis P."/>
            <person name="Joannis T."/>
            <person name="Lombin L.H."/>
            <person name="Cattoli G."/>
        </authorList>
    </citation>
    <scope>NUCLEOTIDE SEQUENCE [LARGE SCALE GENOMIC DNA]</scope>
    <source>
        <strain evidence="3 4">ISLP-3</strain>
    </source>
</reference>
<evidence type="ECO:0000256" key="1">
    <source>
        <dbReference type="SAM" id="MobiDB-lite"/>
    </source>
</evidence>